<reference evidence="4 5" key="1">
    <citation type="submission" date="2018-09" db="EMBL/GenBank/DDBJ databases">
        <title>Genomic Encyclopedia of Archaeal and Bacterial Type Strains, Phase II (KMG-II): from individual species to whole genera.</title>
        <authorList>
            <person name="Goeker M."/>
        </authorList>
    </citation>
    <scope>NUCLEOTIDE SEQUENCE [LARGE SCALE GENOMIC DNA]</scope>
    <source>
        <strain evidence="4 5">DSM 17008</strain>
    </source>
</reference>
<feature type="transmembrane region" description="Helical" evidence="2">
    <location>
        <begin position="6"/>
        <end position="27"/>
    </location>
</feature>
<protein>
    <submittedName>
        <fullName evidence="4">LytR family transcriptional attenuator</fullName>
    </submittedName>
</protein>
<evidence type="ECO:0000259" key="3">
    <source>
        <dbReference type="Pfam" id="PF03816"/>
    </source>
</evidence>
<keyword evidence="2" id="KW-0812">Transmembrane</keyword>
<dbReference type="InterPro" id="IPR004474">
    <property type="entry name" value="LytR_CpsA_psr"/>
</dbReference>
<evidence type="ECO:0000313" key="5">
    <source>
        <dbReference type="Proteomes" id="UP000285120"/>
    </source>
</evidence>
<keyword evidence="2" id="KW-1133">Transmembrane helix</keyword>
<dbReference type="Proteomes" id="UP000285120">
    <property type="component" value="Unassembled WGS sequence"/>
</dbReference>
<dbReference type="NCBIfam" id="TIGR00350">
    <property type="entry name" value="lytR_cpsA_psr"/>
    <property type="match status" value="1"/>
</dbReference>
<evidence type="ECO:0000256" key="1">
    <source>
        <dbReference type="ARBA" id="ARBA00006068"/>
    </source>
</evidence>
<evidence type="ECO:0000256" key="2">
    <source>
        <dbReference type="SAM" id="Phobius"/>
    </source>
</evidence>
<keyword evidence="5" id="KW-1185">Reference proteome</keyword>
<dbReference type="EMBL" id="RAPK01000006">
    <property type="protein sequence ID" value="RKD76443.1"/>
    <property type="molecule type" value="Genomic_DNA"/>
</dbReference>
<sequence>MKKFLIITAVIFGVVIIGIAAYLFYLFQSTASTAEEMHDPIGRTSELREGEPDLSNGDPFSMLLLGIDSEESTSGRSDTMIVMTVNPELESIKMVSIPRDSLVNIEGRGQDKINHAYAFGGAELAMDTVENFIDVPIDYYATVNMESFIDTVDMVNGVTVNNGLSFEYGGYTFPEGEIELSGEEALAFVRMRKEDPQGDAGRNERQRQVIDAVINEGAQISNITKIDDFLEILGDNAKTSFTFEEMRQVQSNYRAARHNLEETQMRGEDATIDGIYYMEIPDQTIQGISTELNEHLQVQ</sequence>
<accession>A0A419V900</accession>
<organism evidence="4 5">
    <name type="scientific">Sinobaca qinghaiensis</name>
    <dbReference type="NCBI Taxonomy" id="342944"/>
    <lineage>
        <taxon>Bacteria</taxon>
        <taxon>Bacillati</taxon>
        <taxon>Bacillota</taxon>
        <taxon>Bacilli</taxon>
        <taxon>Bacillales</taxon>
        <taxon>Sporolactobacillaceae</taxon>
        <taxon>Sinobaca</taxon>
    </lineage>
</organism>
<dbReference type="PANTHER" id="PTHR33392">
    <property type="entry name" value="POLYISOPRENYL-TEICHOIC ACID--PEPTIDOGLYCAN TEICHOIC ACID TRANSFERASE TAGU"/>
    <property type="match status" value="1"/>
</dbReference>
<gene>
    <name evidence="4" type="ORF">ATL39_0660</name>
</gene>
<dbReference type="AlphaFoldDB" id="A0A419V900"/>
<dbReference type="OrthoDB" id="27330at2"/>
<comment type="similarity">
    <text evidence="1">Belongs to the LytR/CpsA/Psr (LCP) family.</text>
</comment>
<feature type="domain" description="Cell envelope-related transcriptional attenuator" evidence="3">
    <location>
        <begin position="76"/>
        <end position="216"/>
    </location>
</feature>
<dbReference type="InterPro" id="IPR050922">
    <property type="entry name" value="LytR/CpsA/Psr_CW_biosynth"/>
</dbReference>
<dbReference type="Pfam" id="PF03816">
    <property type="entry name" value="LytR_cpsA_psr"/>
    <property type="match status" value="1"/>
</dbReference>
<dbReference type="PANTHER" id="PTHR33392:SF6">
    <property type="entry name" value="POLYISOPRENYL-TEICHOIC ACID--PEPTIDOGLYCAN TEICHOIC ACID TRANSFERASE TAGU"/>
    <property type="match status" value="1"/>
</dbReference>
<evidence type="ECO:0000313" key="4">
    <source>
        <dbReference type="EMBL" id="RKD76443.1"/>
    </source>
</evidence>
<name>A0A419V900_9BACL</name>
<dbReference type="RefSeq" id="WP_120191846.1">
    <property type="nucleotide sequence ID" value="NZ_RAPK01000006.1"/>
</dbReference>
<keyword evidence="2" id="KW-0472">Membrane</keyword>
<comment type="caution">
    <text evidence="4">The sequence shown here is derived from an EMBL/GenBank/DDBJ whole genome shotgun (WGS) entry which is preliminary data.</text>
</comment>
<dbReference type="Gene3D" id="3.40.630.190">
    <property type="entry name" value="LCP protein"/>
    <property type="match status" value="1"/>
</dbReference>
<proteinExistence type="inferred from homology"/>